<reference evidence="1" key="2">
    <citation type="submission" date="2021-01" db="EMBL/GenBank/DDBJ databases">
        <authorList>
            <person name="Schikora-Tamarit M.A."/>
        </authorList>
    </citation>
    <scope>NUCLEOTIDE SEQUENCE</scope>
    <source>
        <strain evidence="1">NCAIM Y.01608</strain>
    </source>
</reference>
<protein>
    <submittedName>
        <fullName evidence="1">Uncharacterized protein</fullName>
    </submittedName>
</protein>
<dbReference type="AlphaFoldDB" id="A0A9P8NT73"/>
<evidence type="ECO:0000313" key="2">
    <source>
        <dbReference type="Proteomes" id="UP000788993"/>
    </source>
</evidence>
<organism evidence="1 2">
    <name type="scientific">Ogataea polymorpha</name>
    <dbReference type="NCBI Taxonomy" id="460523"/>
    <lineage>
        <taxon>Eukaryota</taxon>
        <taxon>Fungi</taxon>
        <taxon>Dikarya</taxon>
        <taxon>Ascomycota</taxon>
        <taxon>Saccharomycotina</taxon>
        <taxon>Pichiomycetes</taxon>
        <taxon>Pichiales</taxon>
        <taxon>Pichiaceae</taxon>
        <taxon>Ogataea</taxon>
    </lineage>
</organism>
<dbReference type="EMBL" id="JAEUBD010001571">
    <property type="protein sequence ID" value="KAH3658781.1"/>
    <property type="molecule type" value="Genomic_DNA"/>
</dbReference>
<keyword evidence="2" id="KW-1185">Reference proteome</keyword>
<comment type="caution">
    <text evidence="1">The sequence shown here is derived from an EMBL/GenBank/DDBJ whole genome shotgun (WGS) entry which is preliminary data.</text>
</comment>
<gene>
    <name evidence="1" type="ORF">OGATHE_006507</name>
</gene>
<name>A0A9P8NT73_9ASCO</name>
<reference evidence="1" key="1">
    <citation type="journal article" date="2021" name="Open Biol.">
        <title>Shared evolutionary footprints suggest mitochondrial oxidative damage underlies multiple complex I losses in fungi.</title>
        <authorList>
            <person name="Schikora-Tamarit M.A."/>
            <person name="Marcet-Houben M."/>
            <person name="Nosek J."/>
            <person name="Gabaldon T."/>
        </authorList>
    </citation>
    <scope>NUCLEOTIDE SEQUENCE</scope>
    <source>
        <strain evidence="1">NCAIM Y.01608</strain>
    </source>
</reference>
<sequence length="118" mass="13549">MLETQQNSKPEAALKIVTELGVDYGQNQNAHQKPIVLEMNMIHHEEAWRQGNGGSNHEIALLFFQIGRLANKILQRYEEHYFTHYDCASLEDNSWHSKLSFSQKTDTTILQHAGGNKK</sequence>
<accession>A0A9P8NT73</accession>
<dbReference type="Proteomes" id="UP000788993">
    <property type="component" value="Unassembled WGS sequence"/>
</dbReference>
<proteinExistence type="predicted"/>
<evidence type="ECO:0000313" key="1">
    <source>
        <dbReference type="EMBL" id="KAH3658781.1"/>
    </source>
</evidence>